<keyword evidence="4" id="KW-1185">Reference proteome</keyword>
<accession>A0A845BQL3</accession>
<comment type="caution">
    <text evidence="3">The sequence shown here is derived from an EMBL/GenBank/DDBJ whole genome shotgun (WGS) entry which is preliminary data.</text>
</comment>
<feature type="region of interest" description="Disordered" evidence="1">
    <location>
        <begin position="1"/>
        <end position="27"/>
    </location>
</feature>
<dbReference type="InterPro" id="IPR036397">
    <property type="entry name" value="RNaseH_sf"/>
</dbReference>
<feature type="domain" description="Integrase catalytic" evidence="2">
    <location>
        <begin position="303"/>
        <end position="426"/>
    </location>
</feature>
<reference evidence="3 4" key="1">
    <citation type="submission" date="2019-12" db="EMBL/GenBank/DDBJ databases">
        <title>Neisseriaceae gen. nov. sp. Genome sequencing and assembly.</title>
        <authorList>
            <person name="Liu Z."/>
            <person name="Li A."/>
        </authorList>
    </citation>
    <scope>NUCLEOTIDE SEQUENCE [LARGE SCALE GENOMIC DNA]</scope>
    <source>
        <strain evidence="3 4">B2N2-7</strain>
    </source>
</reference>
<protein>
    <submittedName>
        <fullName evidence="3">DDE-type integrase/transposase/recombinase</fullName>
    </submittedName>
</protein>
<feature type="compositionally biased region" description="Polar residues" evidence="1">
    <location>
        <begin position="17"/>
        <end position="27"/>
    </location>
</feature>
<dbReference type="GO" id="GO:0003676">
    <property type="term" value="F:nucleic acid binding"/>
    <property type="evidence" value="ECO:0007669"/>
    <property type="project" value="InterPro"/>
</dbReference>
<dbReference type="InterPro" id="IPR009004">
    <property type="entry name" value="Transposase_Mu_C"/>
</dbReference>
<evidence type="ECO:0000313" key="4">
    <source>
        <dbReference type="Proteomes" id="UP000467214"/>
    </source>
</evidence>
<dbReference type="AlphaFoldDB" id="A0A845BQL3"/>
<dbReference type="SUPFAM" id="SSF53098">
    <property type="entry name" value="Ribonuclease H-like"/>
    <property type="match status" value="1"/>
</dbReference>
<organism evidence="3 4">
    <name type="scientific">Craterilacuibacter sinensis</name>
    <dbReference type="NCBI Taxonomy" id="2686017"/>
    <lineage>
        <taxon>Bacteria</taxon>
        <taxon>Pseudomonadati</taxon>
        <taxon>Pseudomonadota</taxon>
        <taxon>Betaproteobacteria</taxon>
        <taxon>Neisseriales</taxon>
        <taxon>Neisseriaceae</taxon>
        <taxon>Craterilacuibacter</taxon>
    </lineage>
</organism>
<dbReference type="Gene3D" id="2.30.30.130">
    <property type="entry name" value="Transposase, Mu, C-terminal"/>
    <property type="match status" value="1"/>
</dbReference>
<dbReference type="Proteomes" id="UP000467214">
    <property type="component" value="Unassembled WGS sequence"/>
</dbReference>
<dbReference type="EMBL" id="WSSB01000005">
    <property type="protein sequence ID" value="MXR36741.1"/>
    <property type="molecule type" value="Genomic_DNA"/>
</dbReference>
<dbReference type="SUPFAM" id="SSF50610">
    <property type="entry name" value="mu transposase, C-terminal domain"/>
    <property type="match status" value="1"/>
</dbReference>
<evidence type="ECO:0000259" key="2">
    <source>
        <dbReference type="PROSITE" id="PS50994"/>
    </source>
</evidence>
<name>A0A845BQL3_9NEIS</name>
<dbReference type="PROSITE" id="PS50994">
    <property type="entry name" value="INTEGRASE"/>
    <property type="match status" value="1"/>
</dbReference>
<evidence type="ECO:0000256" key="1">
    <source>
        <dbReference type="SAM" id="MobiDB-lite"/>
    </source>
</evidence>
<proteinExistence type="predicted"/>
<dbReference type="Gene3D" id="3.30.420.10">
    <property type="entry name" value="Ribonuclease H-like superfamily/Ribonuclease H"/>
    <property type="match status" value="1"/>
</dbReference>
<dbReference type="InterPro" id="IPR012337">
    <property type="entry name" value="RNaseH-like_sf"/>
</dbReference>
<dbReference type="InterPro" id="IPR015378">
    <property type="entry name" value="Transposase-like_Mu_C"/>
</dbReference>
<sequence length="763" mass="85700">MNNPDTKIGGNLREGVSQENNDQGGNQLADSQWLKVSEAAALLGISIQAVRKNCAEKKLTTKMIKSNGGEQYRILASSLPEAAYKKWCQQQLADIGYQVASQLPALRQVNQGELWATDRQKNTAHARLGVVKMVERIMATTQLGKQAAAATLLERAALGQLDEHSMKLLSAARDPRGRGGLLVDGYHLPSARSLWRFMSAARQEVLTGDSSALTPKVPQPDKQIPAWAKAFLTVYQIPSKPSVGAAYEVFKAAWLAQYPIGTLPTVHQVRRYLGKLGKVDCQTGRMLPREIKAMKVFIRRDTSKLWPTDVYSMDGHTFDAEVEHPFHGKPFRPEITTTIDVATRVVVGISAGLKENWMSVASALRHSVMAHGIPSLLYVDNGSGYCNAMLKDEVVGFLGRLGTTPTHSIAYNSQARGMIERVQKTLWVEGLAKRLPTYMGADMDRQAKQMVFKQTRKEIMARGEATTKLLPDWRTFWQMALDEVKSYNNRPHSSLGKIKDQATGKTRHMTPNEAWQKSVAEGFETVTLSREEGILLFMPEEVRVTLRGEISLFSNRYFARDLEQFTGERVRVAFDPYDAERVIVKTMEGRIICEALFEANSRDYFPTTFVEKAARGRAQAREKRLQQQMDEVGLELAAGRALGYQPGQPIPFEMPVSGEREILAYESEMPEQVEQVAIPLPTAPRKTCLPLDQLIDNDVDQYCYLIEHADDWTELDARWLMEYVAGGDYEFIADRYKFFGQAWNKELEDQALAVLQKNNLRTA</sequence>
<dbReference type="Pfam" id="PF09299">
    <property type="entry name" value="Mu-transpos_C"/>
    <property type="match status" value="1"/>
</dbReference>
<gene>
    <name evidence="3" type="ORF">GQF02_07140</name>
</gene>
<evidence type="ECO:0000313" key="3">
    <source>
        <dbReference type="EMBL" id="MXR36741.1"/>
    </source>
</evidence>
<dbReference type="GO" id="GO:0015074">
    <property type="term" value="P:DNA integration"/>
    <property type="evidence" value="ECO:0007669"/>
    <property type="project" value="InterPro"/>
</dbReference>
<dbReference type="InterPro" id="IPR001584">
    <property type="entry name" value="Integrase_cat-core"/>
</dbReference>